<evidence type="ECO:0000313" key="4">
    <source>
        <dbReference type="Proteomes" id="UP001152320"/>
    </source>
</evidence>
<dbReference type="Proteomes" id="UP001152320">
    <property type="component" value="Chromosome 2"/>
</dbReference>
<name>A0A9Q1HHC8_HOLLE</name>
<organism evidence="3 4">
    <name type="scientific">Holothuria leucospilota</name>
    <name type="common">Black long sea cucumber</name>
    <name type="synonym">Mertensiothuria leucospilota</name>
    <dbReference type="NCBI Taxonomy" id="206669"/>
    <lineage>
        <taxon>Eukaryota</taxon>
        <taxon>Metazoa</taxon>
        <taxon>Echinodermata</taxon>
        <taxon>Eleutherozoa</taxon>
        <taxon>Echinozoa</taxon>
        <taxon>Holothuroidea</taxon>
        <taxon>Aspidochirotacea</taxon>
        <taxon>Aspidochirotida</taxon>
        <taxon>Holothuriidae</taxon>
        <taxon>Holothuria</taxon>
    </lineage>
</organism>
<dbReference type="InterPro" id="IPR029320">
    <property type="entry name" value="Acyl-CoA_ox_N"/>
</dbReference>
<evidence type="ECO:0000256" key="1">
    <source>
        <dbReference type="SAM" id="MobiDB-lite"/>
    </source>
</evidence>
<evidence type="ECO:0000259" key="2">
    <source>
        <dbReference type="Pfam" id="PF14749"/>
    </source>
</evidence>
<keyword evidence="4" id="KW-1185">Reference proteome</keyword>
<dbReference type="Pfam" id="PF14749">
    <property type="entry name" value="Acyl-CoA_ox_N"/>
    <property type="match status" value="1"/>
</dbReference>
<reference evidence="3" key="1">
    <citation type="submission" date="2021-10" db="EMBL/GenBank/DDBJ databases">
        <title>Tropical sea cucumber genome reveals ecological adaptation and Cuvierian tubules defense mechanism.</title>
        <authorList>
            <person name="Chen T."/>
        </authorList>
    </citation>
    <scope>NUCLEOTIDE SEQUENCE</scope>
    <source>
        <strain evidence="3">Nanhai2018</strain>
        <tissue evidence="3">Muscle</tissue>
    </source>
</reference>
<dbReference type="Gene3D" id="1.10.540.10">
    <property type="entry name" value="Acyl-CoA dehydrogenase/oxidase, N-terminal domain"/>
    <property type="match status" value="1"/>
</dbReference>
<dbReference type="GO" id="GO:0050660">
    <property type="term" value="F:flavin adenine dinucleotide binding"/>
    <property type="evidence" value="ECO:0007669"/>
    <property type="project" value="InterPro"/>
</dbReference>
<feature type="region of interest" description="Disordered" evidence="1">
    <location>
        <begin position="1"/>
        <end position="29"/>
    </location>
</feature>
<dbReference type="EMBL" id="JAIZAY010000002">
    <property type="protein sequence ID" value="KAJ8046619.1"/>
    <property type="molecule type" value="Genomic_DNA"/>
</dbReference>
<dbReference type="AlphaFoldDB" id="A0A9Q1HHC8"/>
<gene>
    <name evidence="3" type="ORF">HOLleu_05360</name>
</gene>
<accession>A0A9Q1HHC8</accession>
<feature type="domain" description="Acyl-coenzyme A oxidase N-terminal" evidence="2">
    <location>
        <begin position="32"/>
        <end position="102"/>
    </location>
</feature>
<sequence>MSGQISSLSRGKPPVYSEHPDMSKERGASTCDVDELALILCGGAEYRKRKKFIESHILSDPVFADEDRYYLNNSEIIDVAIKRNIRWCQLQAQYNLSDEDMQIFYL</sequence>
<proteinExistence type="predicted"/>
<feature type="compositionally biased region" description="Basic and acidic residues" evidence="1">
    <location>
        <begin position="18"/>
        <end position="27"/>
    </location>
</feature>
<dbReference type="OrthoDB" id="538336at2759"/>
<dbReference type="InterPro" id="IPR037069">
    <property type="entry name" value="AcylCoA_DH/ox_N_sf"/>
</dbReference>
<comment type="caution">
    <text evidence="3">The sequence shown here is derived from an EMBL/GenBank/DDBJ whole genome shotgun (WGS) entry which is preliminary data.</text>
</comment>
<dbReference type="GO" id="GO:0016627">
    <property type="term" value="F:oxidoreductase activity, acting on the CH-CH group of donors"/>
    <property type="evidence" value="ECO:0007669"/>
    <property type="project" value="InterPro"/>
</dbReference>
<evidence type="ECO:0000313" key="3">
    <source>
        <dbReference type="EMBL" id="KAJ8046619.1"/>
    </source>
</evidence>
<protein>
    <submittedName>
        <fullName evidence="3">Peroxisomal acyl-coenzyme A oxidase 1</fullName>
    </submittedName>
</protein>